<protein>
    <submittedName>
        <fullName evidence="2">Uncharacterized protein</fullName>
    </submittedName>
</protein>
<feature type="transmembrane region" description="Helical" evidence="1">
    <location>
        <begin position="93"/>
        <end position="112"/>
    </location>
</feature>
<name>A0A3N2BXT6_9MICO</name>
<feature type="transmembrane region" description="Helical" evidence="1">
    <location>
        <begin position="197"/>
        <end position="218"/>
    </location>
</feature>
<organism evidence="2 3">
    <name type="scientific">Plantibacter flavus</name>
    <dbReference type="NCBI Taxonomy" id="150123"/>
    <lineage>
        <taxon>Bacteria</taxon>
        <taxon>Bacillati</taxon>
        <taxon>Actinomycetota</taxon>
        <taxon>Actinomycetes</taxon>
        <taxon>Micrococcales</taxon>
        <taxon>Microbacteriaceae</taxon>
        <taxon>Plantibacter</taxon>
    </lineage>
</organism>
<feature type="transmembrane region" description="Helical" evidence="1">
    <location>
        <begin position="300"/>
        <end position="318"/>
    </location>
</feature>
<feature type="transmembrane region" description="Helical" evidence="1">
    <location>
        <begin position="133"/>
        <end position="154"/>
    </location>
</feature>
<dbReference type="AlphaFoldDB" id="A0A3N2BXT6"/>
<sequence length="342" mass="36431">MLTTLLMLLFEVKQILPFENALTFGLAIFALSWVRPRRIVSLPERGFRHAVLCWAGTAGAVAIVATAILASALNVGVYDASGYDGWWRRPAPLAVATLVIVIAALVLRRVPVPAPGERAITPQRAWNTFAPRGSLWIAGIAASLALLTATWQIASATSAPENGQFFGHVPDYSPLPIYTDFNNGFGYVSGSGWPNHLATVIVILLAALTLVLVLRTDANRPILARSTAPSVRPDRESTARVFTLIMLAGVTATLGALWMHVGSAGTSLVGIDEYWVSENVSNTRLFIDGGYSAIARPMNLAGYVLQGAGVALALRIAVDTIRAALATRTRSDADVQFAGSAR</sequence>
<feature type="transmembrane region" description="Helical" evidence="1">
    <location>
        <begin position="46"/>
        <end position="73"/>
    </location>
</feature>
<evidence type="ECO:0000313" key="3">
    <source>
        <dbReference type="Proteomes" id="UP000266915"/>
    </source>
</evidence>
<feature type="transmembrane region" description="Helical" evidence="1">
    <location>
        <begin position="239"/>
        <end position="259"/>
    </location>
</feature>
<dbReference type="RefSeq" id="WP_085511614.1">
    <property type="nucleotide sequence ID" value="NZ_FXAP01000002.1"/>
</dbReference>
<dbReference type="EMBL" id="RKHL01000001">
    <property type="protein sequence ID" value="ROR80038.1"/>
    <property type="molecule type" value="Genomic_DNA"/>
</dbReference>
<accession>A0A3N2BXT6</accession>
<gene>
    <name evidence="2" type="ORF">EDD42_0070</name>
</gene>
<keyword evidence="1" id="KW-1133">Transmembrane helix</keyword>
<proteinExistence type="predicted"/>
<evidence type="ECO:0000313" key="2">
    <source>
        <dbReference type="EMBL" id="ROR80038.1"/>
    </source>
</evidence>
<comment type="caution">
    <text evidence="2">The sequence shown here is derived from an EMBL/GenBank/DDBJ whole genome shotgun (WGS) entry which is preliminary data.</text>
</comment>
<keyword evidence="1" id="KW-0812">Transmembrane</keyword>
<keyword evidence="3" id="KW-1185">Reference proteome</keyword>
<keyword evidence="1" id="KW-0472">Membrane</keyword>
<feature type="transmembrane region" description="Helical" evidence="1">
    <location>
        <begin position="15"/>
        <end position="34"/>
    </location>
</feature>
<dbReference type="Proteomes" id="UP000266915">
    <property type="component" value="Unassembled WGS sequence"/>
</dbReference>
<reference evidence="2 3" key="1">
    <citation type="submission" date="2018-11" db="EMBL/GenBank/DDBJ databases">
        <title>Sequencing the genomes of 1000 actinobacteria strains.</title>
        <authorList>
            <person name="Klenk H.-P."/>
        </authorList>
    </citation>
    <scope>NUCLEOTIDE SEQUENCE [LARGE SCALE GENOMIC DNA]</scope>
    <source>
        <strain evidence="2 3">DSM 14012</strain>
    </source>
</reference>
<evidence type="ECO:0000256" key="1">
    <source>
        <dbReference type="SAM" id="Phobius"/>
    </source>
</evidence>